<gene>
    <name evidence="2" type="ORF">HICCMSTLAB_LOCUS12771</name>
</gene>
<evidence type="ECO:0000256" key="1">
    <source>
        <dbReference type="SAM" id="Phobius"/>
    </source>
</evidence>
<organism evidence="2 3">
    <name type="scientific">Cotesia congregata</name>
    <name type="common">Parasitoid wasp</name>
    <name type="synonym">Apanteles congregatus</name>
    <dbReference type="NCBI Taxonomy" id="51543"/>
    <lineage>
        <taxon>Eukaryota</taxon>
        <taxon>Metazoa</taxon>
        <taxon>Ecdysozoa</taxon>
        <taxon>Arthropoda</taxon>
        <taxon>Hexapoda</taxon>
        <taxon>Insecta</taxon>
        <taxon>Pterygota</taxon>
        <taxon>Neoptera</taxon>
        <taxon>Endopterygota</taxon>
        <taxon>Hymenoptera</taxon>
        <taxon>Apocrita</taxon>
        <taxon>Ichneumonoidea</taxon>
        <taxon>Braconidae</taxon>
        <taxon>Microgastrinae</taxon>
        <taxon>Cotesia</taxon>
    </lineage>
</organism>
<keyword evidence="1" id="KW-0812">Transmembrane</keyword>
<dbReference type="OrthoDB" id="6884957at2759"/>
<keyword evidence="1" id="KW-1133">Transmembrane helix</keyword>
<dbReference type="Proteomes" id="UP000786811">
    <property type="component" value="Unassembled WGS sequence"/>
</dbReference>
<feature type="transmembrane region" description="Helical" evidence="1">
    <location>
        <begin position="60"/>
        <end position="82"/>
    </location>
</feature>
<comment type="caution">
    <text evidence="2">The sequence shown here is derived from an EMBL/GenBank/DDBJ whole genome shotgun (WGS) entry which is preliminary data.</text>
</comment>
<name>A0A8J2HSY7_COTCN</name>
<keyword evidence="3" id="KW-1185">Reference proteome</keyword>
<sequence>MYGLKEKVPQFSQKNYNTNNPRMFVIFYIIKNKFHNGVKTLLIICFDGHVYSLKLLRSSVFVSFTLASATELPAGLLVTLILDRWGRRFCGFLTLGAISACSFAELYLPSILFLPETAGRELPQTLQQGEDFSKGDHFWSFPCCNKIDVDRHRNGNNNCTIER</sequence>
<accession>A0A8J2HSY7</accession>
<reference evidence="2" key="1">
    <citation type="submission" date="2021-04" db="EMBL/GenBank/DDBJ databases">
        <authorList>
            <person name="Chebbi M.A.C M."/>
        </authorList>
    </citation>
    <scope>NUCLEOTIDE SEQUENCE</scope>
</reference>
<evidence type="ECO:0000313" key="2">
    <source>
        <dbReference type="EMBL" id="CAG5107493.1"/>
    </source>
</evidence>
<protein>
    <submittedName>
        <fullName evidence="2">Uncharacterized protein</fullName>
    </submittedName>
</protein>
<dbReference type="EMBL" id="CAJNRD030001124">
    <property type="protein sequence ID" value="CAG5107493.1"/>
    <property type="molecule type" value="Genomic_DNA"/>
</dbReference>
<evidence type="ECO:0000313" key="3">
    <source>
        <dbReference type="Proteomes" id="UP000786811"/>
    </source>
</evidence>
<keyword evidence="1" id="KW-0472">Membrane</keyword>
<proteinExistence type="predicted"/>
<dbReference type="AlphaFoldDB" id="A0A8J2HSY7"/>
<feature type="transmembrane region" description="Helical" evidence="1">
    <location>
        <begin position="89"/>
        <end position="108"/>
    </location>
</feature>